<keyword evidence="4" id="KW-1185">Reference proteome</keyword>
<evidence type="ECO:0000313" key="3">
    <source>
        <dbReference type="EMBL" id="KAF5864721.1"/>
    </source>
</evidence>
<evidence type="ECO:0000256" key="1">
    <source>
        <dbReference type="SAM" id="MobiDB-lite"/>
    </source>
</evidence>
<feature type="compositionally biased region" description="Polar residues" evidence="1">
    <location>
        <begin position="166"/>
        <end position="180"/>
    </location>
</feature>
<reference evidence="3 4" key="1">
    <citation type="submission" date="2019-04" db="EMBL/GenBank/DDBJ databases">
        <title>Aspergillus burnettii sp. nov., novel species from soil in southeast Queensland.</title>
        <authorList>
            <person name="Gilchrist C.L.M."/>
            <person name="Pitt J.I."/>
            <person name="Lange L."/>
            <person name="Lacey H.J."/>
            <person name="Vuong D."/>
            <person name="Midgley D.J."/>
            <person name="Greenfield P."/>
            <person name="Bradbury M."/>
            <person name="Lacey E."/>
            <person name="Busk P.K."/>
            <person name="Pilgaard B."/>
            <person name="Chooi Y.H."/>
            <person name="Piggott A.M."/>
        </authorList>
    </citation>
    <scope>NUCLEOTIDE SEQUENCE [LARGE SCALE GENOMIC DNA]</scope>
    <source>
        <strain evidence="3 4">FRR 5400</strain>
    </source>
</reference>
<dbReference type="Proteomes" id="UP000326877">
    <property type="component" value="Unassembled WGS sequence"/>
</dbReference>
<dbReference type="OrthoDB" id="3363286at2759"/>
<accession>A0A5N7BXI4</accession>
<feature type="region of interest" description="Disordered" evidence="1">
    <location>
        <begin position="37"/>
        <end position="80"/>
    </location>
</feature>
<organism evidence="2">
    <name type="scientific">Petromyces alliaceus</name>
    <name type="common">Aspergillus alliaceus</name>
    <dbReference type="NCBI Taxonomy" id="209559"/>
    <lineage>
        <taxon>Eukaryota</taxon>
        <taxon>Fungi</taxon>
        <taxon>Dikarya</taxon>
        <taxon>Ascomycota</taxon>
        <taxon>Pezizomycotina</taxon>
        <taxon>Eurotiomycetes</taxon>
        <taxon>Eurotiomycetidae</taxon>
        <taxon>Eurotiales</taxon>
        <taxon>Aspergillaceae</taxon>
        <taxon>Aspergillus</taxon>
        <taxon>Aspergillus subgen. Circumdati</taxon>
    </lineage>
</organism>
<sequence>MECLHGRVSYASWRLRVFRRLFLPSLEISGQRTISRRTITSSTSQNESYPKSQSQPNHDANAKPATDDGTKPLRLSQTLPQSPFMTSVHPQLLKQHKKRTPTHEDLEDLRRNPWAMALASPPRMCSVTAVRVPRTLMSDWGMVQHPDTKELWFLPVGLLKDELSSAARNEPQTGSDSASKPTPEGQNIRHLRLRIVDRLPVLRKMTRALRSSRSKSAVPRLIPFRWKHPHGPLTSREEKQIVWREDMPGFVLSKMRADALKQLKHACRRYKHPDAADGVWTTFSLEEYTEAAVVEGLRGLGLIERMECGAVLVMGILDDNSTATTERESDDETMPHVLGTLPEFVTLPQVQSKVPVFELAQLFSEDELEEIWGFDSRFQSPALVFRPNDKITVNAMLALWKLKGFVRHDPICETPAGSN</sequence>
<reference evidence="2" key="2">
    <citation type="submission" date="2019-04" db="EMBL/GenBank/DDBJ databases">
        <title>Friends and foes A comparative genomics studyof 23 Aspergillus species from section Flavi.</title>
        <authorList>
            <consortium name="DOE Joint Genome Institute"/>
            <person name="Kjaerbolling I."/>
            <person name="Vesth T."/>
            <person name="Frisvad J.C."/>
            <person name="Nybo J.L."/>
            <person name="Theobald S."/>
            <person name="Kildgaard S."/>
            <person name="Isbrandt T."/>
            <person name="Kuo A."/>
            <person name="Sato A."/>
            <person name="Lyhne E.K."/>
            <person name="Kogle M.E."/>
            <person name="Wiebenga A."/>
            <person name="Kun R.S."/>
            <person name="Lubbers R.J."/>
            <person name="Makela M.R."/>
            <person name="Barry K."/>
            <person name="Chovatia M."/>
            <person name="Clum A."/>
            <person name="Daum C."/>
            <person name="Haridas S."/>
            <person name="He G."/>
            <person name="LaButti K."/>
            <person name="Lipzen A."/>
            <person name="Mondo S."/>
            <person name="Riley R."/>
            <person name="Salamov A."/>
            <person name="Simmons B.A."/>
            <person name="Magnuson J.K."/>
            <person name="Henrissat B."/>
            <person name="Mortensen U.H."/>
            <person name="Larsen T.O."/>
            <person name="Devries R.P."/>
            <person name="Grigoriev I.V."/>
            <person name="Machida M."/>
            <person name="Baker S.E."/>
            <person name="Andersen M.R."/>
        </authorList>
    </citation>
    <scope>NUCLEOTIDE SEQUENCE [LARGE SCALE GENOMIC DNA]</scope>
    <source>
        <strain evidence="2">IBT 14317</strain>
    </source>
</reference>
<feature type="compositionally biased region" description="Polar residues" evidence="1">
    <location>
        <begin position="45"/>
        <end position="58"/>
    </location>
</feature>
<evidence type="ECO:0000313" key="4">
    <source>
        <dbReference type="Proteomes" id="UP000541154"/>
    </source>
</evidence>
<dbReference type="Proteomes" id="UP000541154">
    <property type="component" value="Unassembled WGS sequence"/>
</dbReference>
<dbReference type="AlphaFoldDB" id="A0A5N7BXI4"/>
<dbReference type="EMBL" id="ML735309">
    <property type="protein sequence ID" value="KAE8386545.1"/>
    <property type="molecule type" value="Genomic_DNA"/>
</dbReference>
<evidence type="ECO:0000313" key="2">
    <source>
        <dbReference type="EMBL" id="KAE8386545.1"/>
    </source>
</evidence>
<name>A0A5N7BXI4_PETAA</name>
<gene>
    <name evidence="2" type="ORF">BDV23DRAFT_140514</name>
    <name evidence="3" type="ORF">ETB97_006566</name>
</gene>
<accession>A0A8H6E9U0</accession>
<protein>
    <submittedName>
        <fullName evidence="2">Uncharacterized protein</fullName>
    </submittedName>
</protein>
<feature type="region of interest" description="Disordered" evidence="1">
    <location>
        <begin position="166"/>
        <end position="188"/>
    </location>
</feature>
<dbReference type="EMBL" id="SPNV01000029">
    <property type="protein sequence ID" value="KAF5864721.1"/>
    <property type="molecule type" value="Genomic_DNA"/>
</dbReference>
<proteinExistence type="predicted"/>